<dbReference type="GO" id="GO:0160198">
    <property type="term" value="F:polyprenal reductase activity"/>
    <property type="evidence" value="ECO:0007669"/>
    <property type="project" value="UniProtKB-EC"/>
</dbReference>
<dbReference type="GO" id="GO:0003865">
    <property type="term" value="F:3-oxo-5-alpha-steroid 4-dehydrogenase activity"/>
    <property type="evidence" value="ECO:0007669"/>
    <property type="project" value="TreeGrafter"/>
</dbReference>
<feature type="transmembrane region" description="Helical" evidence="5">
    <location>
        <begin position="24"/>
        <end position="41"/>
    </location>
</feature>
<keyword evidence="3 5" id="KW-1133">Transmembrane helix</keyword>
<evidence type="ECO:0000256" key="2">
    <source>
        <dbReference type="ARBA" id="ARBA00022692"/>
    </source>
</evidence>
<evidence type="ECO:0000259" key="6">
    <source>
        <dbReference type="Pfam" id="PF02544"/>
    </source>
</evidence>
<dbReference type="InterPro" id="IPR001104">
    <property type="entry name" value="3-oxo-5_a-steroid_4-DH_C"/>
</dbReference>
<evidence type="ECO:0000313" key="7">
    <source>
        <dbReference type="EMBL" id="KAK0621367.1"/>
    </source>
</evidence>
<keyword evidence="8" id="KW-1185">Reference proteome</keyword>
<dbReference type="GO" id="GO:0102389">
    <property type="term" value="F:polyprenol reductase activity"/>
    <property type="evidence" value="ECO:0007669"/>
    <property type="project" value="UniProtKB-UniRule"/>
</dbReference>
<comment type="function">
    <text evidence="5">Plays a key role in early steps of protein N-linked glycosylation by being involved in the conversion of polyprenol into dolichol. Acts as a polyprenal reductase that mediates the reduction of polyprenal into dolichal in a NADP-dependent mechanism. Dolichols are required for the synthesis of dolichol-linked monosaccharides and the oligosaccharide precursor used for N-glycosylation.</text>
</comment>
<accession>A0AA40C1D0</accession>
<comment type="subcellular location">
    <subcellularLocation>
        <location evidence="1">Endomembrane system</location>
        <topology evidence="1">Multi-pass membrane protein</topology>
    </subcellularLocation>
    <subcellularLocation>
        <location evidence="5">Endoplasmic reticulum membrane</location>
    </subcellularLocation>
</comment>
<feature type="transmembrane region" description="Helical" evidence="5">
    <location>
        <begin position="97"/>
        <end position="124"/>
    </location>
</feature>
<keyword evidence="5" id="KW-0256">Endoplasmic reticulum</keyword>
<evidence type="ECO:0000256" key="3">
    <source>
        <dbReference type="ARBA" id="ARBA00022989"/>
    </source>
</evidence>
<feature type="transmembrane region" description="Helical" evidence="5">
    <location>
        <begin position="130"/>
        <end position="149"/>
    </location>
</feature>
<keyword evidence="5" id="KW-0560">Oxidoreductase</keyword>
<proteinExistence type="inferred from homology"/>
<evidence type="ECO:0000256" key="1">
    <source>
        <dbReference type="ARBA" id="ARBA00004127"/>
    </source>
</evidence>
<feature type="transmembrane region" description="Helical" evidence="5">
    <location>
        <begin position="210"/>
        <end position="228"/>
    </location>
</feature>
<evidence type="ECO:0000256" key="5">
    <source>
        <dbReference type="RuleBase" id="RU367081"/>
    </source>
</evidence>
<reference evidence="7" key="1">
    <citation type="submission" date="2023-06" db="EMBL/GenBank/DDBJ databases">
        <title>Genome-scale phylogeny and comparative genomics of the fungal order Sordariales.</title>
        <authorList>
            <consortium name="Lawrence Berkeley National Laboratory"/>
            <person name="Hensen N."/>
            <person name="Bonometti L."/>
            <person name="Westerberg I."/>
            <person name="Brannstrom I.O."/>
            <person name="Guillou S."/>
            <person name="Cros-Aarteil S."/>
            <person name="Calhoun S."/>
            <person name="Haridas S."/>
            <person name="Kuo A."/>
            <person name="Mondo S."/>
            <person name="Pangilinan J."/>
            <person name="Riley R."/>
            <person name="LaButti K."/>
            <person name="Andreopoulos B."/>
            <person name="Lipzen A."/>
            <person name="Chen C."/>
            <person name="Yanf M."/>
            <person name="Daum C."/>
            <person name="Ng V."/>
            <person name="Clum A."/>
            <person name="Steindorff A."/>
            <person name="Ohm R."/>
            <person name="Martin F."/>
            <person name="Silar P."/>
            <person name="Natvig D."/>
            <person name="Lalanne C."/>
            <person name="Gautier V."/>
            <person name="Ament-velasquez S.L."/>
            <person name="Kruys A."/>
            <person name="Hutchinson M.I."/>
            <person name="Powell A.J."/>
            <person name="Barry K."/>
            <person name="Miller A.N."/>
            <person name="Grigoriev I.V."/>
            <person name="Debuchy R."/>
            <person name="Gladieux P."/>
            <person name="Thoren M.H."/>
            <person name="Johannesson H."/>
        </authorList>
    </citation>
    <scope>NUCLEOTIDE SEQUENCE</scope>
    <source>
        <strain evidence="7">SMH3391-2</strain>
    </source>
</reference>
<dbReference type="GO" id="GO:0005789">
    <property type="term" value="C:endoplasmic reticulum membrane"/>
    <property type="evidence" value="ECO:0007669"/>
    <property type="project" value="UniProtKB-SubCell"/>
</dbReference>
<protein>
    <recommendedName>
        <fullName evidence="5">Polyprenal reductase</fullName>
        <ecNumber evidence="5">1.3.1.94</ecNumber>
    </recommendedName>
</protein>
<name>A0AA40C1D0_9PEZI</name>
<dbReference type="PANTHER" id="PTHR14624:SF0">
    <property type="entry name" value="POLYPRENOL REDUCTASE"/>
    <property type="match status" value="1"/>
</dbReference>
<dbReference type="InterPro" id="IPR039698">
    <property type="entry name" value="Dfg10/SRD5A3"/>
</dbReference>
<keyword evidence="4 5" id="KW-0472">Membrane</keyword>
<dbReference type="EC" id="1.3.1.94" evidence="5"/>
<sequence>MEWAKLLEDSITTLHTVEPSQWCQAFYLFAAGCVVVVAATPREARTLLMDYGARKSSSSHKENAQQNLQNPDVRGRVIFLVATVASWGQVPHSWFSAFYLVSLACSLFWLVQYLAGGAVLHAIVSQQASAPGPSATIGQVVVAWSMMFLQGSRRVYEHALVFRRSNSKMWIVHWVLGLGFYLFTSVSIWVEGSRAVLDKSIGDTDGFAPLIKIFVAIPVFLFAWVNQYKCHKHLAGLKKYSMPDEGLFRRLVCPHYTCECLLYLSMTIVAAPEGQLCNKTLLCALTFVSVNLGVTASGTRKWYVDKFGIKLVVEKWNMIPFVF</sequence>
<dbReference type="PROSITE" id="PS50244">
    <property type="entry name" value="S5A_REDUCTASE"/>
    <property type="match status" value="1"/>
</dbReference>
<dbReference type="PROSITE" id="PS51257">
    <property type="entry name" value="PROKAR_LIPOPROTEIN"/>
    <property type="match status" value="1"/>
</dbReference>
<gene>
    <name evidence="7" type="ORF">B0T17DRAFT_494031</name>
</gene>
<feature type="transmembrane region" description="Helical" evidence="5">
    <location>
        <begin position="170"/>
        <end position="190"/>
    </location>
</feature>
<evidence type="ECO:0000256" key="4">
    <source>
        <dbReference type="ARBA" id="ARBA00023136"/>
    </source>
</evidence>
<comment type="caution">
    <text evidence="7">The sequence shown here is derived from an EMBL/GenBank/DDBJ whole genome shotgun (WGS) entry which is preliminary data.</text>
</comment>
<dbReference type="Pfam" id="PF02544">
    <property type="entry name" value="Steroid_dh"/>
    <property type="match status" value="1"/>
</dbReference>
<organism evidence="7 8">
    <name type="scientific">Bombardia bombarda</name>
    <dbReference type="NCBI Taxonomy" id="252184"/>
    <lineage>
        <taxon>Eukaryota</taxon>
        <taxon>Fungi</taxon>
        <taxon>Dikarya</taxon>
        <taxon>Ascomycota</taxon>
        <taxon>Pezizomycotina</taxon>
        <taxon>Sordariomycetes</taxon>
        <taxon>Sordariomycetidae</taxon>
        <taxon>Sordariales</taxon>
        <taxon>Lasiosphaeriaceae</taxon>
        <taxon>Bombardia</taxon>
    </lineage>
</organism>
<dbReference type="EMBL" id="JAULSR010000004">
    <property type="protein sequence ID" value="KAK0621367.1"/>
    <property type="molecule type" value="Genomic_DNA"/>
</dbReference>
<dbReference type="Proteomes" id="UP001174934">
    <property type="component" value="Unassembled WGS sequence"/>
</dbReference>
<dbReference type="GO" id="GO:0006488">
    <property type="term" value="P:dolichol-linked oligosaccharide biosynthetic process"/>
    <property type="evidence" value="ECO:0007669"/>
    <property type="project" value="UniProtKB-UniRule"/>
</dbReference>
<dbReference type="GO" id="GO:0016095">
    <property type="term" value="P:polyprenol catabolic process"/>
    <property type="evidence" value="ECO:0007669"/>
    <property type="project" value="UniProtKB-UniRule"/>
</dbReference>
<dbReference type="PANTHER" id="PTHR14624">
    <property type="entry name" value="DFG10 PROTEIN"/>
    <property type="match status" value="1"/>
</dbReference>
<comment type="similarity">
    <text evidence="5">Belongs to the steroid 5-alpha reductase family. Polyprenal reductase subfamily.</text>
</comment>
<dbReference type="AlphaFoldDB" id="A0AA40C1D0"/>
<keyword evidence="5" id="KW-0521">NADP</keyword>
<keyword evidence="2 5" id="KW-0812">Transmembrane</keyword>
<evidence type="ECO:0000313" key="8">
    <source>
        <dbReference type="Proteomes" id="UP001174934"/>
    </source>
</evidence>
<comment type="catalytic activity">
    <reaction evidence="5">
        <text>a di-trans,poly-cis-dolichal + NADP(+) = a di-trans,poly-cis-polyprenal + NADPH + H(+)</text>
        <dbReference type="Rhea" id="RHEA:80727"/>
        <dbReference type="Rhea" id="RHEA-COMP:19536"/>
        <dbReference type="Rhea" id="RHEA-COMP:19537"/>
        <dbReference type="ChEBI" id="CHEBI:15378"/>
        <dbReference type="ChEBI" id="CHEBI:57783"/>
        <dbReference type="ChEBI" id="CHEBI:58349"/>
        <dbReference type="ChEBI" id="CHEBI:231623"/>
        <dbReference type="ChEBI" id="CHEBI:231637"/>
        <dbReference type="EC" id="1.3.1.94"/>
    </reaction>
    <physiologicalReaction direction="right-to-left" evidence="5">
        <dbReference type="Rhea" id="RHEA:80729"/>
    </physiologicalReaction>
</comment>
<comment type="pathway">
    <text evidence="5">Protein modification; protein glycosylation.</text>
</comment>
<feature type="domain" description="3-oxo-5-alpha-steroid 4-dehydrogenase C-terminal" evidence="6">
    <location>
        <begin position="204"/>
        <end position="323"/>
    </location>
</feature>